<accession>A0A8J7K450</accession>
<sequence>MLKYYKDFFSNYENASLIQTLILLAFIIFFVALFYIVWKKPKGYYKEQESAALDIDVEEEENEKNTIK</sequence>
<gene>
    <name evidence="2" type="ORF">IM532_06180</name>
</gene>
<evidence type="ECO:0000256" key="1">
    <source>
        <dbReference type="SAM" id="Phobius"/>
    </source>
</evidence>
<dbReference type="Proteomes" id="UP000608754">
    <property type="component" value="Unassembled WGS sequence"/>
</dbReference>
<keyword evidence="1" id="KW-1133">Transmembrane helix</keyword>
<name>A0A8J7K450_9FLAO</name>
<keyword evidence="1" id="KW-0812">Transmembrane</keyword>
<reference evidence="2" key="1">
    <citation type="submission" date="2020-10" db="EMBL/GenBank/DDBJ databases">
        <authorList>
            <person name="Lu T."/>
            <person name="Wang Q."/>
            <person name="Han X."/>
        </authorList>
    </citation>
    <scope>NUCLEOTIDE SEQUENCE</scope>
    <source>
        <strain evidence="2">WQ 117</strain>
    </source>
</reference>
<organism evidence="2 3">
    <name type="scientific">Faecalibacter rhinopitheci</name>
    <dbReference type="NCBI Taxonomy" id="2779678"/>
    <lineage>
        <taxon>Bacteria</taxon>
        <taxon>Pseudomonadati</taxon>
        <taxon>Bacteroidota</taxon>
        <taxon>Flavobacteriia</taxon>
        <taxon>Flavobacteriales</taxon>
        <taxon>Weeksellaceae</taxon>
        <taxon>Faecalibacter</taxon>
    </lineage>
</organism>
<evidence type="ECO:0000313" key="3">
    <source>
        <dbReference type="Proteomes" id="UP000608754"/>
    </source>
</evidence>
<proteinExistence type="predicted"/>
<comment type="caution">
    <text evidence="2">The sequence shown here is derived from an EMBL/GenBank/DDBJ whole genome shotgun (WGS) entry which is preliminary data.</text>
</comment>
<dbReference type="EMBL" id="JADGIK010000003">
    <property type="protein sequence ID" value="MBF0597034.1"/>
    <property type="molecule type" value="Genomic_DNA"/>
</dbReference>
<keyword evidence="3" id="KW-1185">Reference proteome</keyword>
<dbReference type="RefSeq" id="WP_194182582.1">
    <property type="nucleotide sequence ID" value="NZ_JADGIK010000003.1"/>
</dbReference>
<keyword evidence="1" id="KW-0472">Membrane</keyword>
<feature type="transmembrane region" description="Helical" evidence="1">
    <location>
        <begin position="20"/>
        <end position="38"/>
    </location>
</feature>
<protein>
    <submittedName>
        <fullName evidence="2">Cbb3-type cytochrome c oxidase subunit 3</fullName>
    </submittedName>
</protein>
<dbReference type="AlphaFoldDB" id="A0A8J7K450"/>
<evidence type="ECO:0000313" key="2">
    <source>
        <dbReference type="EMBL" id="MBF0597034.1"/>
    </source>
</evidence>